<accession>A0A9D7XG57</accession>
<dbReference type="AlphaFoldDB" id="A0A9D7XG57"/>
<sequence length="314" mass="35940">MARIQQMIVWVCGLAFLFITCEKPDPPENPFDNYNPKQDTVKFVFNDPDSASIAGLYHYIFKPTCANAGCHDGTFDPDFRTLESSYNTLVFREAIKQDGKYLVRVKPYSPDESVLLARLNNIVSPQMPIQIEPDSDWGRNKTKYIQLIETWIRNGAPSIDGTIPKVGIPQAQLLGCFASYRDTGKIDRRLFNGPLILDSLIDTIDLFFAFKHDAQDPSSFSMPEIRLSQNPHVYDSTQLIMNLELVQPPMRNIGLYGDSVNYSHKVRILSKQIFQNQNQVFFKTLVKDHLNPITELPSVRAVFSMKKYMSFERL</sequence>
<evidence type="ECO:0000313" key="2">
    <source>
        <dbReference type="Proteomes" id="UP000808349"/>
    </source>
</evidence>
<evidence type="ECO:0000313" key="1">
    <source>
        <dbReference type="EMBL" id="MBK9716547.1"/>
    </source>
</evidence>
<gene>
    <name evidence="1" type="ORF">IPO85_03330</name>
</gene>
<protein>
    <submittedName>
        <fullName evidence="1">Uncharacterized protein</fullName>
    </submittedName>
</protein>
<reference evidence="1 2" key="1">
    <citation type="submission" date="2020-10" db="EMBL/GenBank/DDBJ databases">
        <title>Connecting structure to function with the recovery of over 1000 high-quality activated sludge metagenome-assembled genomes encoding full-length rRNA genes using long-read sequencing.</title>
        <authorList>
            <person name="Singleton C.M."/>
            <person name="Petriglieri F."/>
            <person name="Kristensen J.M."/>
            <person name="Kirkegaard R.H."/>
            <person name="Michaelsen T.Y."/>
            <person name="Andersen M.H."/>
            <person name="Karst S.M."/>
            <person name="Dueholm M.S."/>
            <person name="Nielsen P.H."/>
            <person name="Albertsen M."/>
        </authorList>
    </citation>
    <scope>NUCLEOTIDE SEQUENCE [LARGE SCALE GENOMIC DNA]</scope>
    <source>
        <strain evidence="1">Ribe_18-Q3-R11-54_BAT3C.373</strain>
    </source>
</reference>
<comment type="caution">
    <text evidence="1">The sequence shown here is derived from an EMBL/GenBank/DDBJ whole genome shotgun (WGS) entry which is preliminary data.</text>
</comment>
<proteinExistence type="predicted"/>
<dbReference type="Proteomes" id="UP000808349">
    <property type="component" value="Unassembled WGS sequence"/>
</dbReference>
<name>A0A9D7XG57_9BACT</name>
<organism evidence="1 2">
    <name type="scientific">Candidatus Defluviibacterium haderslevense</name>
    <dbReference type="NCBI Taxonomy" id="2981993"/>
    <lineage>
        <taxon>Bacteria</taxon>
        <taxon>Pseudomonadati</taxon>
        <taxon>Bacteroidota</taxon>
        <taxon>Saprospiria</taxon>
        <taxon>Saprospirales</taxon>
        <taxon>Saprospiraceae</taxon>
        <taxon>Candidatus Defluviibacterium</taxon>
    </lineage>
</organism>
<dbReference type="EMBL" id="JADKFW010000004">
    <property type="protein sequence ID" value="MBK9716547.1"/>
    <property type="molecule type" value="Genomic_DNA"/>
</dbReference>